<evidence type="ECO:0008006" key="3">
    <source>
        <dbReference type="Google" id="ProtNLM"/>
    </source>
</evidence>
<name>A0A853ITG7_9BURK</name>
<keyword evidence="2" id="KW-1185">Reference proteome</keyword>
<proteinExistence type="predicted"/>
<dbReference type="Proteomes" id="UP000589716">
    <property type="component" value="Unassembled WGS sequence"/>
</dbReference>
<evidence type="ECO:0000313" key="2">
    <source>
        <dbReference type="Proteomes" id="UP000589716"/>
    </source>
</evidence>
<dbReference type="EMBL" id="JACCKX010000001">
    <property type="protein sequence ID" value="NZA00991.1"/>
    <property type="molecule type" value="Genomic_DNA"/>
</dbReference>
<gene>
    <name evidence="1" type="ORF">H0I39_02945</name>
</gene>
<organism evidence="1 2">
    <name type="scientific">Ottowia beijingensis</name>
    <dbReference type="NCBI Taxonomy" id="1207057"/>
    <lineage>
        <taxon>Bacteria</taxon>
        <taxon>Pseudomonadati</taxon>
        <taxon>Pseudomonadota</taxon>
        <taxon>Betaproteobacteria</taxon>
        <taxon>Burkholderiales</taxon>
        <taxon>Comamonadaceae</taxon>
        <taxon>Ottowia</taxon>
    </lineage>
</organism>
<dbReference type="PROSITE" id="PS51257">
    <property type="entry name" value="PROKAR_LIPOPROTEIN"/>
    <property type="match status" value="1"/>
</dbReference>
<dbReference type="RefSeq" id="WP_180549510.1">
    <property type="nucleotide sequence ID" value="NZ_DAIPTI010000007.1"/>
</dbReference>
<evidence type="ECO:0000313" key="1">
    <source>
        <dbReference type="EMBL" id="NZA00991.1"/>
    </source>
</evidence>
<dbReference type="AlphaFoldDB" id="A0A853ITG7"/>
<accession>A0A853ITG7</accession>
<comment type="caution">
    <text evidence="1">The sequence shown here is derived from an EMBL/GenBank/DDBJ whole genome shotgun (WGS) entry which is preliminary data.</text>
</comment>
<reference evidence="1 2" key="1">
    <citation type="submission" date="2020-07" db="EMBL/GenBank/DDBJ databases">
        <authorList>
            <person name="Maaloum M."/>
        </authorList>
    </citation>
    <scope>NUCLEOTIDE SEQUENCE [LARGE SCALE GENOMIC DNA]</scope>
    <source>
        <strain evidence="1 2">GCS-AN-3</strain>
    </source>
</reference>
<sequence>MTPGPRSRLLAAVIVAASVLAGCGGGTEVSWCLGGDGFSAGYNTSQCPPDPHDKPAEATP</sequence>
<protein>
    <recommendedName>
        <fullName evidence="3">Lipoprotein</fullName>
    </recommendedName>
</protein>